<evidence type="ECO:0000256" key="1">
    <source>
        <dbReference type="ARBA" id="ARBA00001585"/>
    </source>
</evidence>
<dbReference type="PRINTS" id="PR00793">
    <property type="entry name" value="PROAMNOPTASE"/>
</dbReference>
<dbReference type="InterPro" id="IPR002410">
    <property type="entry name" value="Peptidase_S33"/>
</dbReference>
<dbReference type="GO" id="GO:0004177">
    <property type="term" value="F:aminopeptidase activity"/>
    <property type="evidence" value="ECO:0007669"/>
    <property type="project" value="UniProtKB-KW"/>
</dbReference>
<dbReference type="GO" id="GO:0006508">
    <property type="term" value="P:proteolysis"/>
    <property type="evidence" value="ECO:0007669"/>
    <property type="project" value="UniProtKB-KW"/>
</dbReference>
<protein>
    <recommendedName>
        <fullName evidence="8">Proline iminopeptidase</fullName>
        <ecNumber evidence="8">3.4.11.5</ecNumber>
    </recommendedName>
</protein>
<keyword evidence="11" id="KW-1185">Reference proteome</keyword>
<dbReference type="AlphaFoldDB" id="A0A9W7DWZ5"/>
<comment type="similarity">
    <text evidence="3 8">Belongs to the peptidase S33 family.</text>
</comment>
<evidence type="ECO:0000256" key="7">
    <source>
        <dbReference type="ARBA" id="ARBA00022801"/>
    </source>
</evidence>
<dbReference type="InterPro" id="IPR029058">
    <property type="entry name" value="AB_hydrolase_fold"/>
</dbReference>
<dbReference type="Gene3D" id="3.40.50.1820">
    <property type="entry name" value="alpha/beta hydrolase"/>
    <property type="match status" value="1"/>
</dbReference>
<comment type="caution">
    <text evidence="10">The sequence shown here is derived from an EMBL/GenBank/DDBJ whole genome shotgun (WGS) entry which is preliminary data.</text>
</comment>
<dbReference type="InterPro" id="IPR005944">
    <property type="entry name" value="Pro_iminopeptidase"/>
</dbReference>
<keyword evidence="7 8" id="KW-0378">Hydrolase</keyword>
<dbReference type="SUPFAM" id="SSF53474">
    <property type="entry name" value="alpha/beta-Hydrolases"/>
    <property type="match status" value="1"/>
</dbReference>
<dbReference type="OrthoDB" id="10249433at2759"/>
<evidence type="ECO:0000256" key="8">
    <source>
        <dbReference type="RuleBase" id="RU003421"/>
    </source>
</evidence>
<dbReference type="Proteomes" id="UP001165122">
    <property type="component" value="Unassembled WGS sequence"/>
</dbReference>
<evidence type="ECO:0000256" key="2">
    <source>
        <dbReference type="ARBA" id="ARBA00004496"/>
    </source>
</evidence>
<evidence type="ECO:0000313" key="10">
    <source>
        <dbReference type="EMBL" id="GMH58142.1"/>
    </source>
</evidence>
<dbReference type="EMBL" id="BRXW01000476">
    <property type="protein sequence ID" value="GMH58142.1"/>
    <property type="molecule type" value="Genomic_DNA"/>
</dbReference>
<dbReference type="PANTHER" id="PTHR43722:SF1">
    <property type="entry name" value="PROLINE IMINOPEPTIDASE"/>
    <property type="match status" value="1"/>
</dbReference>
<evidence type="ECO:0000256" key="6">
    <source>
        <dbReference type="ARBA" id="ARBA00022670"/>
    </source>
</evidence>
<evidence type="ECO:0000256" key="4">
    <source>
        <dbReference type="ARBA" id="ARBA00022438"/>
    </source>
</evidence>
<name>A0A9W7DWZ5_9STRA</name>
<feature type="domain" description="AB hydrolase-1" evidence="9">
    <location>
        <begin position="69"/>
        <end position="181"/>
    </location>
</feature>
<evidence type="ECO:0000313" key="11">
    <source>
        <dbReference type="Proteomes" id="UP001165122"/>
    </source>
</evidence>
<evidence type="ECO:0000256" key="3">
    <source>
        <dbReference type="ARBA" id="ARBA00010088"/>
    </source>
</evidence>
<organism evidence="10 11">
    <name type="scientific">Triparma laevis f. longispina</name>
    <dbReference type="NCBI Taxonomy" id="1714387"/>
    <lineage>
        <taxon>Eukaryota</taxon>
        <taxon>Sar</taxon>
        <taxon>Stramenopiles</taxon>
        <taxon>Ochrophyta</taxon>
        <taxon>Bolidophyceae</taxon>
        <taxon>Parmales</taxon>
        <taxon>Triparmaceae</taxon>
        <taxon>Triparma</taxon>
    </lineage>
</organism>
<dbReference type="Pfam" id="PF00561">
    <property type="entry name" value="Abhydrolase_1"/>
    <property type="match status" value="1"/>
</dbReference>
<evidence type="ECO:0000256" key="5">
    <source>
        <dbReference type="ARBA" id="ARBA00022490"/>
    </source>
</evidence>
<keyword evidence="4 8" id="KW-0031">Aminopeptidase</keyword>
<proteinExistence type="inferred from homology"/>
<keyword evidence="5" id="KW-0963">Cytoplasm</keyword>
<dbReference type="InterPro" id="IPR000073">
    <property type="entry name" value="AB_hydrolase_1"/>
</dbReference>
<keyword evidence="6 8" id="KW-0645">Protease</keyword>
<sequence>MTNVPLVADTMYVSKPASDEGVQKDPPKDLYPEVLYPEIEPYNQGHLSVGDGHSVYYEQSGNPVGLPALFLHGGPGGGCGPRSRRFFDPSIYRIVCIDQRGCGRSLPNAGGDWEKSIYENNTGKLVEDLERLKEFLEVEKWRVVLGGSWGSTLTLSYAIAHPTSMSDLILRGVFLFSPEEVDHLFQNGGTSGQNPEAWEMYAKYIEDSSIDFEAERTNFLGAYYKRMTGEDERIRRKAASAFVGYELSISKSFVDMTRIKEVLSDISHLIPFALFEVIYMLNAGFMSRGYLLANVNKIVSAGHRVRIVHGRADYVCQPKAAHTLFKALKTEGCENVTLEFVAGAGHSDSEPGIIDALVRATKEMGEDSKGK</sequence>
<evidence type="ECO:0000259" key="9">
    <source>
        <dbReference type="Pfam" id="PF00561"/>
    </source>
</evidence>
<reference evidence="11" key="1">
    <citation type="journal article" date="2023" name="Commun. Biol.">
        <title>Genome analysis of Parmales, the sister group of diatoms, reveals the evolutionary specialization of diatoms from phago-mixotrophs to photoautotrophs.</title>
        <authorList>
            <person name="Ban H."/>
            <person name="Sato S."/>
            <person name="Yoshikawa S."/>
            <person name="Yamada K."/>
            <person name="Nakamura Y."/>
            <person name="Ichinomiya M."/>
            <person name="Sato N."/>
            <person name="Blanc-Mathieu R."/>
            <person name="Endo H."/>
            <person name="Kuwata A."/>
            <person name="Ogata H."/>
        </authorList>
    </citation>
    <scope>NUCLEOTIDE SEQUENCE [LARGE SCALE GENOMIC DNA]</scope>
    <source>
        <strain evidence="11">NIES 3700</strain>
    </source>
</reference>
<dbReference type="NCBIfam" id="TIGR01249">
    <property type="entry name" value="pro_imino_pep_1"/>
    <property type="match status" value="1"/>
</dbReference>
<accession>A0A9W7DWZ5</accession>
<dbReference type="EC" id="3.4.11.5" evidence="8"/>
<comment type="catalytic activity">
    <reaction evidence="1 8">
        <text>Release of N-terminal proline from a peptide.</text>
        <dbReference type="EC" id="3.4.11.5"/>
    </reaction>
</comment>
<dbReference type="PANTHER" id="PTHR43722">
    <property type="entry name" value="PROLINE IMINOPEPTIDASE"/>
    <property type="match status" value="1"/>
</dbReference>
<dbReference type="GO" id="GO:0005737">
    <property type="term" value="C:cytoplasm"/>
    <property type="evidence" value="ECO:0007669"/>
    <property type="project" value="UniProtKB-SubCell"/>
</dbReference>
<gene>
    <name evidence="10" type="ORF">TrLO_g8219</name>
</gene>
<comment type="subcellular location">
    <subcellularLocation>
        <location evidence="2">Cytoplasm</location>
    </subcellularLocation>
</comment>